<feature type="transmembrane region" description="Helical" evidence="5">
    <location>
        <begin position="276"/>
        <end position="300"/>
    </location>
</feature>
<accession>A0A1I8AT56</accession>
<dbReference type="Proteomes" id="UP000095287">
    <property type="component" value="Unplaced"/>
</dbReference>
<keyword evidence="2 5" id="KW-0812">Transmembrane</keyword>
<feature type="transmembrane region" description="Helical" evidence="5">
    <location>
        <begin position="74"/>
        <end position="93"/>
    </location>
</feature>
<dbReference type="GO" id="GO:0016020">
    <property type="term" value="C:membrane"/>
    <property type="evidence" value="ECO:0007669"/>
    <property type="project" value="UniProtKB-SubCell"/>
</dbReference>
<dbReference type="PANTHER" id="PTHR46561:SF11">
    <property type="entry name" value="SERPENTINE RECEPTOR CLASS ALPHA_BETA-14"/>
    <property type="match status" value="1"/>
</dbReference>
<dbReference type="InterPro" id="IPR053286">
    <property type="entry name" value="Nematode_rcpt-like_srab"/>
</dbReference>
<feature type="transmembrane region" description="Helical" evidence="5">
    <location>
        <begin position="312"/>
        <end position="332"/>
    </location>
</feature>
<reference evidence="7" key="1">
    <citation type="submission" date="2016-11" db="UniProtKB">
        <authorList>
            <consortium name="WormBaseParasite"/>
        </authorList>
    </citation>
    <scope>IDENTIFICATION</scope>
</reference>
<feature type="transmembrane region" description="Helical" evidence="5">
    <location>
        <begin position="201"/>
        <end position="226"/>
    </location>
</feature>
<evidence type="ECO:0000256" key="2">
    <source>
        <dbReference type="ARBA" id="ARBA00022692"/>
    </source>
</evidence>
<evidence type="ECO:0000313" key="6">
    <source>
        <dbReference type="Proteomes" id="UP000095287"/>
    </source>
</evidence>
<organism evidence="6 7">
    <name type="scientific">Steinernema glaseri</name>
    <dbReference type="NCBI Taxonomy" id="37863"/>
    <lineage>
        <taxon>Eukaryota</taxon>
        <taxon>Metazoa</taxon>
        <taxon>Ecdysozoa</taxon>
        <taxon>Nematoda</taxon>
        <taxon>Chromadorea</taxon>
        <taxon>Rhabditida</taxon>
        <taxon>Tylenchina</taxon>
        <taxon>Panagrolaimomorpha</taxon>
        <taxon>Strongyloidoidea</taxon>
        <taxon>Steinernematidae</taxon>
        <taxon>Steinernema</taxon>
    </lineage>
</organism>
<keyword evidence="3 5" id="KW-1133">Transmembrane helix</keyword>
<keyword evidence="6" id="KW-1185">Reference proteome</keyword>
<dbReference type="Gene3D" id="1.20.1070.10">
    <property type="entry name" value="Rhodopsin 7-helix transmembrane proteins"/>
    <property type="match status" value="1"/>
</dbReference>
<dbReference type="Pfam" id="PF10292">
    <property type="entry name" value="7TM_GPCR_Srab"/>
    <property type="match status" value="1"/>
</dbReference>
<evidence type="ECO:0000256" key="3">
    <source>
        <dbReference type="ARBA" id="ARBA00022989"/>
    </source>
</evidence>
<dbReference type="WBParaSite" id="L893_g8617.t1">
    <property type="protein sequence ID" value="L893_g8617.t1"/>
    <property type="gene ID" value="L893_g8617"/>
</dbReference>
<evidence type="ECO:0000256" key="4">
    <source>
        <dbReference type="ARBA" id="ARBA00023136"/>
    </source>
</evidence>
<evidence type="ECO:0000256" key="5">
    <source>
        <dbReference type="SAM" id="Phobius"/>
    </source>
</evidence>
<evidence type="ECO:0000256" key="1">
    <source>
        <dbReference type="ARBA" id="ARBA00004141"/>
    </source>
</evidence>
<keyword evidence="4 5" id="KW-0472">Membrane</keyword>
<feature type="transmembrane region" description="Helical" evidence="5">
    <location>
        <begin position="160"/>
        <end position="181"/>
    </location>
</feature>
<sequence length="370" mass="40739">MSSPPSTSPTPSHRDDWQCKLLLMIVVDPVFLASMGAKVVAAAVGIVMLVFTTYYETVTKIIHPNARFIIRSHFYIVIVSGVAIVAINGIDFVRLIRYKTGHVDSACDIVPLPAWVGGVCQLLLIIGNNNSTTFLTALAIERTIATVKAKSYEKWRTSKVGKLLSILALVVNIPLIAWIFGTNDYSETTPLTTTTASSFEAGGMCIRIMTAFELAGLVAFLTLFLINVRRRRAQSRLGASLAYKYQVQLNRQVQGPSWALGLVQENVIGYEMIFPIAFLHCASYTVTYLIIMVAATILTGNSASDGLAVTRLLSVYDFTVAYVVLLPFLMIYKTVRKAKKPAKVFITAPREQQIANEANHYFAMLNAQLN</sequence>
<dbReference type="AlphaFoldDB" id="A0A1I8AT56"/>
<name>A0A1I8AT56_9BILA</name>
<comment type="subcellular location">
    <subcellularLocation>
        <location evidence="1">Membrane</location>
        <topology evidence="1">Multi-pass membrane protein</topology>
    </subcellularLocation>
</comment>
<dbReference type="InterPro" id="IPR019408">
    <property type="entry name" value="7TM_GPCR_serpentine_rcpt_Srab"/>
</dbReference>
<protein>
    <submittedName>
        <fullName evidence="7">G_PROTEIN_RECEP_F1_2 domain-containing protein</fullName>
    </submittedName>
</protein>
<proteinExistence type="predicted"/>
<evidence type="ECO:0000313" key="7">
    <source>
        <dbReference type="WBParaSite" id="L893_g8617.t1"/>
    </source>
</evidence>
<feature type="transmembrane region" description="Helical" evidence="5">
    <location>
        <begin position="21"/>
        <end position="54"/>
    </location>
</feature>
<dbReference type="PANTHER" id="PTHR46561">
    <property type="entry name" value="SERPENTINE RECEPTOR, CLASS AB (CLASS A-LIKE)-RELATED"/>
    <property type="match status" value="1"/>
</dbReference>